<organism evidence="3 4">
    <name type="scientific">Rothia santali</name>
    <dbReference type="NCBI Taxonomy" id="2949643"/>
    <lineage>
        <taxon>Bacteria</taxon>
        <taxon>Bacillati</taxon>
        <taxon>Actinomycetota</taxon>
        <taxon>Actinomycetes</taxon>
        <taxon>Micrococcales</taxon>
        <taxon>Micrococcaceae</taxon>
        <taxon>Rothia</taxon>
    </lineage>
</organism>
<dbReference type="Pfam" id="PF01261">
    <property type="entry name" value="AP_endonuc_2"/>
    <property type="match status" value="1"/>
</dbReference>
<evidence type="ECO:0000313" key="4">
    <source>
        <dbReference type="Proteomes" id="UP001139502"/>
    </source>
</evidence>
<evidence type="ECO:0000256" key="1">
    <source>
        <dbReference type="ARBA" id="ARBA00023277"/>
    </source>
</evidence>
<evidence type="ECO:0000313" key="3">
    <source>
        <dbReference type="EMBL" id="MCP3426992.1"/>
    </source>
</evidence>
<dbReference type="SUPFAM" id="SSF51658">
    <property type="entry name" value="Xylose isomerase-like"/>
    <property type="match status" value="1"/>
</dbReference>
<keyword evidence="1" id="KW-0119">Carbohydrate metabolism</keyword>
<name>A0A9X2HI62_9MICC</name>
<dbReference type="GO" id="GO:0016853">
    <property type="term" value="F:isomerase activity"/>
    <property type="evidence" value="ECO:0007669"/>
    <property type="project" value="UniProtKB-KW"/>
</dbReference>
<dbReference type="Gene3D" id="3.20.20.150">
    <property type="entry name" value="Divalent-metal-dependent TIM barrel enzymes"/>
    <property type="match status" value="1"/>
</dbReference>
<keyword evidence="3" id="KW-0413">Isomerase</keyword>
<keyword evidence="4" id="KW-1185">Reference proteome</keyword>
<comment type="caution">
    <text evidence="3">The sequence shown here is derived from an EMBL/GenBank/DDBJ whole genome shotgun (WGS) entry which is preliminary data.</text>
</comment>
<dbReference type="PANTHER" id="PTHR12110">
    <property type="entry name" value="HYDROXYPYRUVATE ISOMERASE"/>
    <property type="match status" value="1"/>
</dbReference>
<dbReference type="InterPro" id="IPR036237">
    <property type="entry name" value="Xyl_isomerase-like_sf"/>
</dbReference>
<evidence type="ECO:0000259" key="2">
    <source>
        <dbReference type="Pfam" id="PF01261"/>
    </source>
</evidence>
<reference evidence="3" key="1">
    <citation type="submission" date="2022-06" db="EMBL/GenBank/DDBJ databases">
        <title>Rothia sp. isolated from sandalwood seedling.</title>
        <authorList>
            <person name="Tuikhar N."/>
            <person name="Kirdat K."/>
            <person name="Thorat V."/>
            <person name="Swetha P."/>
            <person name="Padma S."/>
            <person name="Sundararaj R."/>
            <person name="Yadav A."/>
        </authorList>
    </citation>
    <scope>NUCLEOTIDE SEQUENCE</scope>
    <source>
        <strain evidence="3">AR01</strain>
    </source>
</reference>
<protein>
    <submittedName>
        <fullName evidence="3">Sugar phosphate isomerase/epimerase</fullName>
    </submittedName>
</protein>
<dbReference type="InterPro" id="IPR050312">
    <property type="entry name" value="IolE/XylAMocC-like"/>
</dbReference>
<gene>
    <name evidence="3" type="ORF">NBM05_13475</name>
</gene>
<dbReference type="RefSeq" id="WP_254168487.1">
    <property type="nucleotide sequence ID" value="NZ_JANAFB010000045.1"/>
</dbReference>
<sequence>MDPEPSRLPDPERKRPVALSSSSVYPLKIADTFAIAEDLGYDAVEVMITGDPLSRDPDELLDYVQYYQLPITAIHAPTLLLTQHVWGDAWNKIHLAAKMVKRVGADVMVAHPPFAWQRRYAKGFPEGVRRVSDEEGVKIAVENMYPWQVGRRDVMMYAPHWSPLGQDYEWVTWDFSHAAASGSDSLEAIRELGPRLGHVHLTDGSGDSVMDEHLRPGHGTQPVAECLEHLAAIDWDGVVAAEVSTRKAKSADQRDEWLAETLEFARRHLGQ</sequence>
<dbReference type="AlphaFoldDB" id="A0A9X2HI62"/>
<dbReference type="PANTHER" id="PTHR12110:SF47">
    <property type="match status" value="1"/>
</dbReference>
<proteinExistence type="predicted"/>
<dbReference type="InterPro" id="IPR013022">
    <property type="entry name" value="Xyl_isomerase-like_TIM-brl"/>
</dbReference>
<dbReference type="EMBL" id="JANAFB010000045">
    <property type="protein sequence ID" value="MCP3426992.1"/>
    <property type="molecule type" value="Genomic_DNA"/>
</dbReference>
<dbReference type="Proteomes" id="UP001139502">
    <property type="component" value="Unassembled WGS sequence"/>
</dbReference>
<accession>A0A9X2HI62</accession>
<feature type="domain" description="Xylose isomerase-like TIM barrel" evidence="2">
    <location>
        <begin position="33"/>
        <end position="267"/>
    </location>
</feature>